<name>A0ABT5ZS15_9ACTN</name>
<evidence type="ECO:0000259" key="1">
    <source>
        <dbReference type="Pfam" id="PF14040"/>
    </source>
</evidence>
<dbReference type="RefSeq" id="WP_276095442.1">
    <property type="nucleotide sequence ID" value="NZ_JARJBC010000017.1"/>
</dbReference>
<feature type="domain" description="Deoxyribonuclease NucA/NucB" evidence="1">
    <location>
        <begin position="198"/>
        <end position="294"/>
    </location>
</feature>
<comment type="caution">
    <text evidence="2">The sequence shown here is derived from an EMBL/GenBank/DDBJ whole genome shotgun (WGS) entry which is preliminary data.</text>
</comment>
<gene>
    <name evidence="2" type="ORF">P3G67_24695</name>
</gene>
<dbReference type="Pfam" id="PF14040">
    <property type="entry name" value="DNase_NucA_NucB"/>
    <property type="match status" value="1"/>
</dbReference>
<protein>
    <submittedName>
        <fullName evidence="2">NucA/NucB deoxyribonuclease domain-containing protein</fullName>
    </submittedName>
</protein>
<accession>A0ABT5ZS15</accession>
<dbReference type="Proteomes" id="UP001216579">
    <property type="component" value="Unassembled WGS sequence"/>
</dbReference>
<evidence type="ECO:0000313" key="3">
    <source>
        <dbReference type="Proteomes" id="UP001216579"/>
    </source>
</evidence>
<keyword evidence="3" id="KW-1185">Reference proteome</keyword>
<dbReference type="EMBL" id="JARJBC010000017">
    <property type="protein sequence ID" value="MDF3292375.1"/>
    <property type="molecule type" value="Genomic_DNA"/>
</dbReference>
<organism evidence="2 3">
    <name type="scientific">Streptomyces silvisoli</name>
    <dbReference type="NCBI Taxonomy" id="3034235"/>
    <lineage>
        <taxon>Bacteria</taxon>
        <taxon>Bacillati</taxon>
        <taxon>Actinomycetota</taxon>
        <taxon>Actinomycetes</taxon>
        <taxon>Kitasatosporales</taxon>
        <taxon>Streptomycetaceae</taxon>
        <taxon>Streptomyces</taxon>
    </lineage>
</organism>
<proteinExistence type="predicted"/>
<evidence type="ECO:0000313" key="2">
    <source>
        <dbReference type="EMBL" id="MDF3292375.1"/>
    </source>
</evidence>
<reference evidence="2 3" key="1">
    <citation type="submission" date="2023-03" db="EMBL/GenBank/DDBJ databases">
        <title>Draft genome sequence of Streptomyces sp. RB6PN23 isolated from peat swamp forest in Thailand.</title>
        <authorList>
            <person name="Klaysubun C."/>
            <person name="Duangmal K."/>
        </authorList>
    </citation>
    <scope>NUCLEOTIDE SEQUENCE [LARGE SCALE GENOMIC DNA]</scope>
    <source>
        <strain evidence="2 3">RB6PN23</strain>
    </source>
</reference>
<sequence>MTNEFYRTTYCLTENLRVNVLQNRTPVGSATFTVYHETHLNLKGAKWTEKVTVGPATLIGNASGIETTYRAFCGASCIVSESGGIARPFVLGASSHTGSLNYTVAVSKGNERTNHSAYQMTFNKPGYTPGAVSYNSASWRCDDEDGTYGAGCVYPSRIMVDSDTGLSKMAALPGIGDNIRTVQRASLHIGKPGSSIPLTRATEAQKNTNRGQVCGPKVKPKPGDIWWTVDPKNPNTKPSCDEYPFADSTQGGTKYAEPNRAIKWVPLGENNSQGGILRNFFGQYHILPGDNFYINVGA</sequence>
<dbReference type="InterPro" id="IPR029476">
    <property type="entry name" value="DNase_NucA_NucB"/>
</dbReference>